<feature type="transmembrane region" description="Helical" evidence="9">
    <location>
        <begin position="301"/>
        <end position="322"/>
    </location>
</feature>
<feature type="transmembrane region" description="Helical" evidence="9">
    <location>
        <begin position="130"/>
        <end position="151"/>
    </location>
</feature>
<keyword evidence="5 9" id="KW-1133">Transmembrane helix</keyword>
<evidence type="ECO:0000256" key="7">
    <source>
        <dbReference type="ARBA" id="ARBA00023170"/>
    </source>
</evidence>
<evidence type="ECO:0000256" key="2">
    <source>
        <dbReference type="ARBA" id="ARBA00022606"/>
    </source>
</evidence>
<accession>A0AAW2FPM8</accession>
<sequence length="397" mass="45695">MNVNEDLNYVFALSRQWLWIFGVWPDPDISLSEFRRANIRFLIVSCTVFLYVSAPQMMNVIRAWGDVSRMVENFASANFSFMGACKLVVTWYHGETLRPLMASIMADWMTSTSNWERSTMMKIAKRGRSISFKCCMAAVGTIIFYLSFHLLRFFKTLHQSRRYLVYRLPFETIHKSPTYEIIYFIQLSGGTYSVLANYSIDSFVSILVLHVCAQLINLRMTLNNLVNELATKSISSSKFREGLAAIIVRHEHLIRNAKTIDGCYSSMLFMQVLATTFQMCVITFQVFTIVTDNLKVPVVRIIFLSFYIALVLTTMYAYCYSAEKLVSESTKMAYGVFECKWYDLPSKNARDLLFIIYRSTLPLRLTAGKFGTFSIELFGKTLKTSMGYLSVLLTIRD</sequence>
<dbReference type="Proteomes" id="UP001430953">
    <property type="component" value="Unassembled WGS sequence"/>
</dbReference>
<proteinExistence type="inferred from homology"/>
<comment type="subcellular location">
    <subcellularLocation>
        <location evidence="9">Cell membrane</location>
        <topology evidence="9">Multi-pass membrane protein</topology>
    </subcellularLocation>
    <subcellularLocation>
        <location evidence="1">Membrane</location>
        <topology evidence="1">Multi-pass membrane protein</topology>
    </subcellularLocation>
</comment>
<keyword evidence="7 9" id="KW-0675">Receptor</keyword>
<dbReference type="PANTHER" id="PTHR21137:SF42">
    <property type="entry name" value="ODORANT RECEPTOR 83A"/>
    <property type="match status" value="1"/>
</dbReference>
<name>A0AAW2FPM8_9HYME</name>
<dbReference type="GO" id="GO:0007165">
    <property type="term" value="P:signal transduction"/>
    <property type="evidence" value="ECO:0007669"/>
    <property type="project" value="UniProtKB-KW"/>
</dbReference>
<feature type="transmembrane region" description="Helical" evidence="9">
    <location>
        <begin position="195"/>
        <end position="216"/>
    </location>
</feature>
<dbReference type="Pfam" id="PF02949">
    <property type="entry name" value="7tm_6"/>
    <property type="match status" value="1"/>
</dbReference>
<comment type="similarity">
    <text evidence="9">Belongs to the insect chemoreceptor superfamily. Heteromeric odorant receptor channel (TC 1.A.69) family.</text>
</comment>
<evidence type="ECO:0000256" key="8">
    <source>
        <dbReference type="ARBA" id="ARBA00023224"/>
    </source>
</evidence>
<dbReference type="GO" id="GO:0004984">
    <property type="term" value="F:olfactory receptor activity"/>
    <property type="evidence" value="ECO:0007669"/>
    <property type="project" value="InterPro"/>
</dbReference>
<keyword evidence="6 9" id="KW-0472">Membrane</keyword>
<dbReference type="AlphaFoldDB" id="A0AAW2FPM8"/>
<organism evidence="10 11">
    <name type="scientific">Cardiocondyla obscurior</name>
    <dbReference type="NCBI Taxonomy" id="286306"/>
    <lineage>
        <taxon>Eukaryota</taxon>
        <taxon>Metazoa</taxon>
        <taxon>Ecdysozoa</taxon>
        <taxon>Arthropoda</taxon>
        <taxon>Hexapoda</taxon>
        <taxon>Insecta</taxon>
        <taxon>Pterygota</taxon>
        <taxon>Neoptera</taxon>
        <taxon>Endopterygota</taxon>
        <taxon>Hymenoptera</taxon>
        <taxon>Apocrita</taxon>
        <taxon>Aculeata</taxon>
        <taxon>Formicoidea</taxon>
        <taxon>Formicidae</taxon>
        <taxon>Myrmicinae</taxon>
        <taxon>Cardiocondyla</taxon>
    </lineage>
</organism>
<feature type="transmembrane region" description="Helical" evidence="9">
    <location>
        <begin position="268"/>
        <end position="289"/>
    </location>
</feature>
<evidence type="ECO:0000256" key="9">
    <source>
        <dbReference type="RuleBase" id="RU351113"/>
    </source>
</evidence>
<keyword evidence="8 9" id="KW-0807">Transducer</keyword>
<dbReference type="GO" id="GO:0005886">
    <property type="term" value="C:plasma membrane"/>
    <property type="evidence" value="ECO:0007669"/>
    <property type="project" value="UniProtKB-SubCell"/>
</dbReference>
<keyword evidence="11" id="KW-1185">Reference proteome</keyword>
<evidence type="ECO:0000256" key="3">
    <source>
        <dbReference type="ARBA" id="ARBA00022692"/>
    </source>
</evidence>
<keyword evidence="2 9" id="KW-0716">Sensory transduction</keyword>
<feature type="transmembrane region" description="Helical" evidence="9">
    <location>
        <begin position="37"/>
        <end position="54"/>
    </location>
</feature>
<protein>
    <recommendedName>
        <fullName evidence="9">Odorant receptor</fullName>
    </recommendedName>
</protein>
<dbReference type="InterPro" id="IPR004117">
    <property type="entry name" value="7tm6_olfct_rcpt"/>
</dbReference>
<dbReference type="EMBL" id="JADYXP020000008">
    <property type="protein sequence ID" value="KAL0117891.1"/>
    <property type="molecule type" value="Genomic_DNA"/>
</dbReference>
<dbReference type="GO" id="GO:0005549">
    <property type="term" value="F:odorant binding"/>
    <property type="evidence" value="ECO:0007669"/>
    <property type="project" value="InterPro"/>
</dbReference>
<keyword evidence="4 9" id="KW-0552">Olfaction</keyword>
<comment type="caution">
    <text evidence="9">Lacks conserved residue(s) required for the propagation of feature annotation.</text>
</comment>
<comment type="caution">
    <text evidence="10">The sequence shown here is derived from an EMBL/GenBank/DDBJ whole genome shotgun (WGS) entry which is preliminary data.</text>
</comment>
<evidence type="ECO:0000256" key="1">
    <source>
        <dbReference type="ARBA" id="ARBA00004141"/>
    </source>
</evidence>
<dbReference type="PANTHER" id="PTHR21137">
    <property type="entry name" value="ODORANT RECEPTOR"/>
    <property type="match status" value="1"/>
</dbReference>
<evidence type="ECO:0000256" key="4">
    <source>
        <dbReference type="ARBA" id="ARBA00022725"/>
    </source>
</evidence>
<evidence type="ECO:0000256" key="5">
    <source>
        <dbReference type="ARBA" id="ARBA00022989"/>
    </source>
</evidence>
<evidence type="ECO:0000256" key="6">
    <source>
        <dbReference type="ARBA" id="ARBA00023136"/>
    </source>
</evidence>
<keyword evidence="3 9" id="KW-0812">Transmembrane</keyword>
<gene>
    <name evidence="10" type="ORF">PUN28_008933</name>
</gene>
<reference evidence="10 11" key="1">
    <citation type="submission" date="2023-03" db="EMBL/GenBank/DDBJ databases">
        <title>High recombination rates correlate with genetic variation in Cardiocondyla obscurior ants.</title>
        <authorList>
            <person name="Errbii M."/>
        </authorList>
    </citation>
    <scope>NUCLEOTIDE SEQUENCE [LARGE SCALE GENOMIC DNA]</scope>
    <source>
        <strain evidence="10">Alpha-2009</strain>
        <tissue evidence="10">Whole body</tissue>
    </source>
</reference>
<evidence type="ECO:0000313" key="10">
    <source>
        <dbReference type="EMBL" id="KAL0117891.1"/>
    </source>
</evidence>
<evidence type="ECO:0000313" key="11">
    <source>
        <dbReference type="Proteomes" id="UP001430953"/>
    </source>
</evidence>